<dbReference type="PANTHER" id="PTHR33541">
    <property type="entry name" value="PROTEIN BIG GRAIN 1-LIKE A-RELATED"/>
    <property type="match status" value="1"/>
</dbReference>
<dbReference type="Proteomes" id="UP000189703">
    <property type="component" value="Unplaced"/>
</dbReference>
<keyword evidence="3" id="KW-0813">Transport</keyword>
<organism evidence="8 9">
    <name type="scientific">Nelumbo nucifera</name>
    <name type="common">Sacred lotus</name>
    <dbReference type="NCBI Taxonomy" id="4432"/>
    <lineage>
        <taxon>Eukaryota</taxon>
        <taxon>Viridiplantae</taxon>
        <taxon>Streptophyta</taxon>
        <taxon>Embryophyta</taxon>
        <taxon>Tracheophyta</taxon>
        <taxon>Spermatophyta</taxon>
        <taxon>Magnoliopsida</taxon>
        <taxon>Proteales</taxon>
        <taxon>Nelumbonaceae</taxon>
        <taxon>Nelumbo</taxon>
    </lineage>
</organism>
<proteinExistence type="inferred from homology"/>
<dbReference type="GO" id="GO:0005886">
    <property type="term" value="C:plasma membrane"/>
    <property type="evidence" value="ECO:0007669"/>
    <property type="project" value="UniProtKB-SubCell"/>
</dbReference>
<evidence type="ECO:0000256" key="6">
    <source>
        <dbReference type="ARBA" id="ARBA00023294"/>
    </source>
</evidence>
<dbReference type="eggNOG" id="ENOG502RH6J">
    <property type="taxonomic scope" value="Eukaryota"/>
</dbReference>
<dbReference type="GO" id="GO:0009734">
    <property type="term" value="P:auxin-activated signaling pathway"/>
    <property type="evidence" value="ECO:0007669"/>
    <property type="project" value="UniProtKB-KW"/>
</dbReference>
<feature type="region of interest" description="Disordered" evidence="7">
    <location>
        <begin position="110"/>
        <end position="175"/>
    </location>
</feature>
<protein>
    <submittedName>
        <fullName evidence="9">Protein BIG GRAIN 1-like E</fullName>
    </submittedName>
</protein>
<dbReference type="InterPro" id="IPR039621">
    <property type="entry name" value="BG1-like"/>
</dbReference>
<sequence>MSVTGFSYPAERVYRRVHRRNDSSELDIFEAKQYFSGCNEVLGLYGAALSHKAMREERQEWGMPMRHTLQSQSRQIESQIINENKQKKPRSPCGRLVNFLSYLFHQAVSRKKKSKSSTQSEKDEEESSGGRRKRRSRSMSSHFRSTSTTTDSKSMRSSSSSSGYRTPPYANSTTSTNMYKDLISYSDHKQVVPLPSENNEKVSSISLKREGLNKKRSMDLTWLDEKLLKFNCGLEEKTNNLNHGFLEKDRTWVEDYSAENKSFTRFDDVDDGGESDSSSDLFELQNFDIGFY</sequence>
<dbReference type="KEGG" id="nnu:104599780"/>
<dbReference type="GeneID" id="104599780"/>
<keyword evidence="4" id="KW-1003">Cell membrane</keyword>
<keyword evidence="6" id="KW-0927">Auxin signaling pathway</keyword>
<evidence type="ECO:0000256" key="4">
    <source>
        <dbReference type="ARBA" id="ARBA00022475"/>
    </source>
</evidence>
<dbReference type="OMA" id="ERRCINI"/>
<keyword evidence="5" id="KW-0472">Membrane</keyword>
<evidence type="ECO:0000313" key="9">
    <source>
        <dbReference type="RefSeq" id="XP_010260799.1"/>
    </source>
</evidence>
<evidence type="ECO:0000313" key="8">
    <source>
        <dbReference type="Proteomes" id="UP000189703"/>
    </source>
</evidence>
<comment type="similarity">
    <text evidence="2">Belongs to the BIG GRAIN 1 (BG1) plant protein family.</text>
</comment>
<dbReference type="OrthoDB" id="1871242at2759"/>
<evidence type="ECO:0000256" key="3">
    <source>
        <dbReference type="ARBA" id="ARBA00022448"/>
    </source>
</evidence>
<dbReference type="RefSeq" id="XP_010260799.1">
    <property type="nucleotide sequence ID" value="XM_010262497.1"/>
</dbReference>
<evidence type="ECO:0000256" key="7">
    <source>
        <dbReference type="SAM" id="MobiDB-lite"/>
    </source>
</evidence>
<reference evidence="9" key="1">
    <citation type="submission" date="2025-08" db="UniProtKB">
        <authorList>
            <consortium name="RefSeq"/>
        </authorList>
    </citation>
    <scope>IDENTIFICATION</scope>
</reference>
<dbReference type="FunCoup" id="A0A1U8A3A2">
    <property type="interactions" value="187"/>
</dbReference>
<accession>A0A1U8A3A2</accession>
<feature type="compositionally biased region" description="Low complexity" evidence="7">
    <location>
        <begin position="138"/>
        <end position="162"/>
    </location>
</feature>
<comment type="subcellular location">
    <subcellularLocation>
        <location evidence="1">Cell membrane</location>
    </subcellularLocation>
</comment>
<dbReference type="AlphaFoldDB" id="A0A1U8A3A2"/>
<evidence type="ECO:0000256" key="1">
    <source>
        <dbReference type="ARBA" id="ARBA00004236"/>
    </source>
</evidence>
<evidence type="ECO:0000256" key="2">
    <source>
        <dbReference type="ARBA" id="ARBA00010067"/>
    </source>
</evidence>
<keyword evidence="8" id="KW-1185">Reference proteome</keyword>
<dbReference type="PANTHER" id="PTHR33541:SF11">
    <property type="entry name" value="PROTEIN BIG GRAIN 1-LIKE E"/>
    <property type="match status" value="1"/>
</dbReference>
<name>A0A1U8A3A2_NELNU</name>
<gene>
    <name evidence="9" type="primary">LOC104599780</name>
</gene>
<evidence type="ECO:0000256" key="5">
    <source>
        <dbReference type="ARBA" id="ARBA00023136"/>
    </source>
</evidence>